<gene>
    <name evidence="5" type="ORF">NE237_012086</name>
</gene>
<evidence type="ECO:0000259" key="4">
    <source>
        <dbReference type="SMART" id="SM00768"/>
    </source>
</evidence>
<evidence type="ECO:0000256" key="3">
    <source>
        <dbReference type="SAM" id="SignalP"/>
    </source>
</evidence>
<evidence type="ECO:0000256" key="2">
    <source>
        <dbReference type="SAM" id="MobiDB-lite"/>
    </source>
</evidence>
<feature type="chain" id="PRO_5040159409" description="X8 domain-containing protein" evidence="3">
    <location>
        <begin position="27"/>
        <end position="463"/>
    </location>
</feature>
<protein>
    <recommendedName>
        <fullName evidence="4">X8 domain-containing protein</fullName>
    </recommendedName>
</protein>
<feature type="compositionally biased region" description="Polar residues" evidence="2">
    <location>
        <begin position="188"/>
        <end position="211"/>
    </location>
</feature>
<comment type="caution">
    <text evidence="5">The sequence shown here is derived from an EMBL/GenBank/DDBJ whole genome shotgun (WGS) entry which is preliminary data.</text>
</comment>
<dbReference type="SMART" id="SM00768">
    <property type="entry name" value="X8"/>
    <property type="match status" value="1"/>
</dbReference>
<dbReference type="EMBL" id="JAMYWD010000011">
    <property type="protein sequence ID" value="KAJ4955303.1"/>
    <property type="molecule type" value="Genomic_DNA"/>
</dbReference>
<dbReference type="InterPro" id="IPR012946">
    <property type="entry name" value="X8"/>
</dbReference>
<dbReference type="PANTHER" id="PTHR34546">
    <property type="entry name" value="OS06G0153600 PROTEIN"/>
    <property type="match status" value="1"/>
</dbReference>
<accession>A0A9Q0GWV5</accession>
<dbReference type="OrthoDB" id="1929495at2759"/>
<sequence length="463" mass="51286">MAIVVKQSLAFLSLVLCLAVCTVAESESIVVGVANEGQNASLDNIMIINYHTWCIAKPSTAIGTLQSNLNECCKHPQVDCKVINPGGSCYEPNNYVSHASMAMNLYYKAFGKNPRNCDFNGSGLIITQDPSKLPLSLPTISLGSMASYPYGVTPTLEQLWREEVLYLHSLWHEGPPPRNPKPQPNSNDIGSSSFTAPRLNSNNLGASSSTTFKKKKKKKRAAKKNVCPEYNPQSDHATGPAIAEVQVKSTELHQETVWPESNLKSDQATRPATAEGQVESTAFYLQQKSLKACQNFFLSKVSSDDDKEENLVDANVVESEEFKFFLGIFTDDSCLKSYYEKNWERGEFRCLVCGGIGKRFKNCLALVKHSIEISKTKRKVAHRAFGKAICRVLGWEIHQLPNIVLSSDGPLGRSMAKAKSEVGAKKDHYGLHQNDIDNETVENMGPYNGKEMECRTSWQGYCH</sequence>
<dbReference type="PANTHER" id="PTHR34546:SF3">
    <property type="entry name" value="OS06G0153600 PROTEIN"/>
    <property type="match status" value="1"/>
</dbReference>
<reference evidence="5" key="1">
    <citation type="journal article" date="2023" name="Plant J.">
        <title>The genome of the king protea, Protea cynaroides.</title>
        <authorList>
            <person name="Chang J."/>
            <person name="Duong T.A."/>
            <person name="Schoeman C."/>
            <person name="Ma X."/>
            <person name="Roodt D."/>
            <person name="Barker N."/>
            <person name="Li Z."/>
            <person name="Van de Peer Y."/>
            <person name="Mizrachi E."/>
        </authorList>
    </citation>
    <scope>NUCLEOTIDE SEQUENCE</scope>
    <source>
        <tissue evidence="5">Young leaves</tissue>
    </source>
</reference>
<feature type="signal peptide" evidence="3">
    <location>
        <begin position="1"/>
        <end position="26"/>
    </location>
</feature>
<evidence type="ECO:0000313" key="5">
    <source>
        <dbReference type="EMBL" id="KAJ4955303.1"/>
    </source>
</evidence>
<feature type="domain" description="X8" evidence="4">
    <location>
        <begin position="52"/>
        <end position="133"/>
    </location>
</feature>
<organism evidence="5 6">
    <name type="scientific">Protea cynaroides</name>
    <dbReference type="NCBI Taxonomy" id="273540"/>
    <lineage>
        <taxon>Eukaryota</taxon>
        <taxon>Viridiplantae</taxon>
        <taxon>Streptophyta</taxon>
        <taxon>Embryophyta</taxon>
        <taxon>Tracheophyta</taxon>
        <taxon>Spermatophyta</taxon>
        <taxon>Magnoliopsida</taxon>
        <taxon>Proteales</taxon>
        <taxon>Proteaceae</taxon>
        <taxon>Protea</taxon>
    </lineage>
</organism>
<name>A0A9Q0GWV5_9MAGN</name>
<feature type="region of interest" description="Disordered" evidence="2">
    <location>
        <begin position="174"/>
        <end position="240"/>
    </location>
</feature>
<dbReference type="AlphaFoldDB" id="A0A9Q0GWV5"/>
<keyword evidence="6" id="KW-1185">Reference proteome</keyword>
<dbReference type="Pfam" id="PF07983">
    <property type="entry name" value="X8"/>
    <property type="match status" value="1"/>
</dbReference>
<keyword evidence="1 3" id="KW-0732">Signal</keyword>
<dbReference type="Gene3D" id="1.20.58.1040">
    <property type="match status" value="1"/>
</dbReference>
<evidence type="ECO:0000256" key="1">
    <source>
        <dbReference type="ARBA" id="ARBA00022729"/>
    </source>
</evidence>
<dbReference type="Proteomes" id="UP001141806">
    <property type="component" value="Unassembled WGS sequence"/>
</dbReference>
<evidence type="ECO:0000313" key="6">
    <source>
        <dbReference type="Proteomes" id="UP001141806"/>
    </source>
</evidence>
<proteinExistence type="predicted"/>
<feature type="compositionally biased region" description="Basic residues" evidence="2">
    <location>
        <begin position="212"/>
        <end position="223"/>
    </location>
</feature>
<feature type="compositionally biased region" description="Pro residues" evidence="2">
    <location>
        <begin position="174"/>
        <end position="183"/>
    </location>
</feature>